<evidence type="ECO:0000256" key="7">
    <source>
        <dbReference type="ARBA" id="ARBA00022903"/>
    </source>
</evidence>
<feature type="transmembrane region" description="Helical" evidence="10">
    <location>
        <begin position="115"/>
        <end position="148"/>
    </location>
</feature>
<dbReference type="PRINTS" id="PR00164">
    <property type="entry name" value="ABC2TRNSPORT"/>
</dbReference>
<dbReference type="PIRSF" id="PIRSF006648">
    <property type="entry name" value="DrrB"/>
    <property type="match status" value="1"/>
</dbReference>
<feature type="transmembrane region" description="Helical" evidence="10">
    <location>
        <begin position="76"/>
        <end position="94"/>
    </location>
</feature>
<comment type="similarity">
    <text evidence="2 10">Belongs to the ABC-2 integral membrane protein family.</text>
</comment>
<feature type="transmembrane region" description="Helical" evidence="10">
    <location>
        <begin position="186"/>
        <end position="207"/>
    </location>
</feature>
<feature type="transmembrane region" description="Helical" evidence="10">
    <location>
        <begin position="241"/>
        <end position="260"/>
    </location>
</feature>
<dbReference type="Pfam" id="PF01061">
    <property type="entry name" value="ABC2_membrane"/>
    <property type="match status" value="1"/>
</dbReference>
<accession>A0A4R5KKW4</accession>
<evidence type="ECO:0000256" key="5">
    <source>
        <dbReference type="ARBA" id="ARBA00022597"/>
    </source>
</evidence>
<dbReference type="PANTHER" id="PTHR30413">
    <property type="entry name" value="INNER MEMBRANE TRANSPORT PERMEASE"/>
    <property type="match status" value="1"/>
</dbReference>
<organism evidence="12 13">
    <name type="scientific">Paenibacillus piri</name>
    <dbReference type="NCBI Taxonomy" id="2547395"/>
    <lineage>
        <taxon>Bacteria</taxon>
        <taxon>Bacillati</taxon>
        <taxon>Bacillota</taxon>
        <taxon>Bacilli</taxon>
        <taxon>Bacillales</taxon>
        <taxon>Paenibacillaceae</taxon>
        <taxon>Paenibacillus</taxon>
    </lineage>
</organism>
<keyword evidence="8 10" id="KW-1133">Transmembrane helix</keyword>
<evidence type="ECO:0000256" key="4">
    <source>
        <dbReference type="ARBA" id="ARBA00022475"/>
    </source>
</evidence>
<proteinExistence type="inferred from homology"/>
<feature type="domain" description="ABC transmembrane type-2" evidence="11">
    <location>
        <begin position="38"/>
        <end position="263"/>
    </location>
</feature>
<gene>
    <name evidence="12" type="ORF">E1757_17560</name>
</gene>
<reference evidence="12 13" key="1">
    <citation type="submission" date="2019-03" db="EMBL/GenBank/DDBJ databases">
        <title>This is whole genome sequence of Paenibacillus sp MS74 strain.</title>
        <authorList>
            <person name="Trinh H.N."/>
        </authorList>
    </citation>
    <scope>NUCLEOTIDE SEQUENCE [LARGE SCALE GENOMIC DNA]</scope>
    <source>
        <strain evidence="12 13">MS74</strain>
    </source>
</reference>
<protein>
    <recommendedName>
        <fullName evidence="10">Transport permease protein</fullName>
    </recommendedName>
</protein>
<evidence type="ECO:0000256" key="3">
    <source>
        <dbReference type="ARBA" id="ARBA00022448"/>
    </source>
</evidence>
<evidence type="ECO:0000256" key="9">
    <source>
        <dbReference type="ARBA" id="ARBA00023136"/>
    </source>
</evidence>
<keyword evidence="6 10" id="KW-0812">Transmembrane</keyword>
<evidence type="ECO:0000259" key="11">
    <source>
        <dbReference type="PROSITE" id="PS51012"/>
    </source>
</evidence>
<keyword evidence="9 10" id="KW-0472">Membrane</keyword>
<dbReference type="RefSeq" id="WP_133230408.1">
    <property type="nucleotide sequence ID" value="NZ_SMRT01000008.1"/>
</dbReference>
<keyword evidence="7" id="KW-0972">Capsule biogenesis/degradation</keyword>
<dbReference type="OrthoDB" id="9794365at2"/>
<sequence>MSNPYSPISIVVKLWENRNIIKHFTKREIVGRYRGSYLGLLWSFLNPVIMLFIYTYFFSVVLNARWDTGSDNKVEFALILFCGITTFNLFSEVVTRSPGLIVNNVNYVKKVVFPLEVLPVIALCSSFVHMIISLTILLVGLIILLGIINWTIIFIPLILIPIVLLTIGLGWFFSSLGVYLRDTSQFIGLGVQALMFLCPIFYPISIIPSNLKFIYSINPISYVVEDMRRVIIWGQYPNWEWLIIGTIIGFIISFLGYAWFQKTRGGFADVL</sequence>
<dbReference type="PROSITE" id="PS51012">
    <property type="entry name" value="ABC_TM2"/>
    <property type="match status" value="1"/>
</dbReference>
<name>A0A4R5KKW4_9BACL</name>
<evidence type="ECO:0000256" key="6">
    <source>
        <dbReference type="ARBA" id="ARBA00022692"/>
    </source>
</evidence>
<feature type="transmembrane region" description="Helical" evidence="10">
    <location>
        <begin position="154"/>
        <end position="174"/>
    </location>
</feature>
<dbReference type="GO" id="GO:0015920">
    <property type="term" value="P:lipopolysaccharide transport"/>
    <property type="evidence" value="ECO:0007669"/>
    <property type="project" value="TreeGrafter"/>
</dbReference>
<dbReference type="InterPro" id="IPR013525">
    <property type="entry name" value="ABC2_TM"/>
</dbReference>
<dbReference type="InterPro" id="IPR000412">
    <property type="entry name" value="ABC_2_transport"/>
</dbReference>
<dbReference type="Proteomes" id="UP000295636">
    <property type="component" value="Unassembled WGS sequence"/>
</dbReference>
<evidence type="ECO:0000313" key="13">
    <source>
        <dbReference type="Proteomes" id="UP000295636"/>
    </source>
</evidence>
<comment type="subcellular location">
    <subcellularLocation>
        <location evidence="1 10">Cell membrane</location>
        <topology evidence="1 10">Multi-pass membrane protein</topology>
    </subcellularLocation>
</comment>
<evidence type="ECO:0000256" key="8">
    <source>
        <dbReference type="ARBA" id="ARBA00022989"/>
    </source>
</evidence>
<evidence type="ECO:0000256" key="1">
    <source>
        <dbReference type="ARBA" id="ARBA00004651"/>
    </source>
</evidence>
<keyword evidence="5" id="KW-0762">Sugar transport</keyword>
<dbReference type="PANTHER" id="PTHR30413:SF10">
    <property type="entry name" value="CAPSULE POLYSACCHARIDE EXPORT INNER-MEMBRANE PROTEIN CTRC"/>
    <property type="match status" value="1"/>
</dbReference>
<keyword evidence="13" id="KW-1185">Reference proteome</keyword>
<evidence type="ECO:0000256" key="2">
    <source>
        <dbReference type="ARBA" id="ARBA00007783"/>
    </source>
</evidence>
<dbReference type="EMBL" id="SMRT01000008">
    <property type="protein sequence ID" value="TDF96203.1"/>
    <property type="molecule type" value="Genomic_DNA"/>
</dbReference>
<dbReference type="GO" id="GO:0140359">
    <property type="term" value="F:ABC-type transporter activity"/>
    <property type="evidence" value="ECO:0007669"/>
    <property type="project" value="InterPro"/>
</dbReference>
<feature type="transmembrane region" description="Helical" evidence="10">
    <location>
        <begin position="36"/>
        <end position="56"/>
    </location>
</feature>
<dbReference type="InterPro" id="IPR047817">
    <property type="entry name" value="ABC2_TM_bact-type"/>
</dbReference>
<evidence type="ECO:0000313" key="12">
    <source>
        <dbReference type="EMBL" id="TDF96203.1"/>
    </source>
</evidence>
<keyword evidence="3 10" id="KW-0813">Transport</keyword>
<dbReference type="AlphaFoldDB" id="A0A4R5KKW4"/>
<dbReference type="GO" id="GO:0043190">
    <property type="term" value="C:ATP-binding cassette (ABC) transporter complex"/>
    <property type="evidence" value="ECO:0007669"/>
    <property type="project" value="InterPro"/>
</dbReference>
<comment type="caution">
    <text evidence="12">The sequence shown here is derived from an EMBL/GenBank/DDBJ whole genome shotgun (WGS) entry which is preliminary data.</text>
</comment>
<keyword evidence="4 10" id="KW-1003">Cell membrane</keyword>
<evidence type="ECO:0000256" key="10">
    <source>
        <dbReference type="RuleBase" id="RU361157"/>
    </source>
</evidence>